<dbReference type="SUPFAM" id="SSF56112">
    <property type="entry name" value="Protein kinase-like (PK-like)"/>
    <property type="match status" value="1"/>
</dbReference>
<dbReference type="EMBL" id="JBAWTH010000006">
    <property type="protein sequence ID" value="KAL2291446.1"/>
    <property type="molecule type" value="Genomic_DNA"/>
</dbReference>
<feature type="compositionally biased region" description="Basic and acidic residues" evidence="1">
    <location>
        <begin position="341"/>
        <end position="357"/>
    </location>
</feature>
<feature type="compositionally biased region" description="Polar residues" evidence="1">
    <location>
        <begin position="230"/>
        <end position="240"/>
    </location>
</feature>
<feature type="compositionally biased region" description="Polar residues" evidence="1">
    <location>
        <begin position="75"/>
        <end position="86"/>
    </location>
</feature>
<feature type="region of interest" description="Disordered" evidence="1">
    <location>
        <begin position="230"/>
        <end position="256"/>
    </location>
</feature>
<feature type="region of interest" description="Disordered" evidence="1">
    <location>
        <begin position="329"/>
        <end position="357"/>
    </location>
</feature>
<comment type="caution">
    <text evidence="2">The sequence shown here is derived from an EMBL/GenBank/DDBJ whole genome shotgun (WGS) entry which is preliminary data.</text>
</comment>
<evidence type="ECO:0000313" key="3">
    <source>
        <dbReference type="Proteomes" id="UP001600888"/>
    </source>
</evidence>
<proteinExistence type="predicted"/>
<evidence type="ECO:0008006" key="4">
    <source>
        <dbReference type="Google" id="ProtNLM"/>
    </source>
</evidence>
<keyword evidence="3" id="KW-1185">Reference proteome</keyword>
<protein>
    <recommendedName>
        <fullName evidence="4">Protein kinase domain-containing protein</fullName>
    </recommendedName>
</protein>
<feature type="region of interest" description="Disordered" evidence="1">
    <location>
        <begin position="75"/>
        <end position="96"/>
    </location>
</feature>
<organism evidence="2 3">
    <name type="scientific">Diaporthe vaccinii</name>
    <dbReference type="NCBI Taxonomy" id="105482"/>
    <lineage>
        <taxon>Eukaryota</taxon>
        <taxon>Fungi</taxon>
        <taxon>Dikarya</taxon>
        <taxon>Ascomycota</taxon>
        <taxon>Pezizomycotina</taxon>
        <taxon>Sordariomycetes</taxon>
        <taxon>Sordariomycetidae</taxon>
        <taxon>Diaporthales</taxon>
        <taxon>Diaporthaceae</taxon>
        <taxon>Diaporthe</taxon>
        <taxon>Diaporthe eres species complex</taxon>
    </lineage>
</organism>
<reference evidence="2 3" key="1">
    <citation type="submission" date="2024-03" db="EMBL/GenBank/DDBJ databases">
        <title>A high-quality draft genome sequence of Diaporthe vaccinii, a causative agent of upright dieback and viscid rot disease in cranberry plants.</title>
        <authorList>
            <person name="Sarrasin M."/>
            <person name="Lang B.F."/>
            <person name="Burger G."/>
        </authorList>
    </citation>
    <scope>NUCLEOTIDE SEQUENCE [LARGE SCALE GENOMIC DNA]</scope>
    <source>
        <strain evidence="2 3">IS7</strain>
    </source>
</reference>
<dbReference type="InterPro" id="IPR011009">
    <property type="entry name" value="Kinase-like_dom_sf"/>
</dbReference>
<sequence>MPACDEKNKFVFDDSKRPELPYVAGACFQIKRHEPLTPFDNGTCYESPEVYSLSDPLVSNEILRPSEILEPSDNLTPWSWSSSQDTDPSKIPPGTITERYLKHRPRKTKPYDKDRTTRRLEIVRPIRVRDGAYAQVVQCRVDGIRGPLVAKVFDPLYRWEDVALDEPQSPVGLTESEWSREAAAYERIRERGLDGTYTPRFEGCWSFDMPYELELGLASDSAAGHITTAATMTGGRQSGSAGRKRRRESSKEPARRTIKVTRTVRLLLMEYIPGDSILHLLETGAYRDIPPDVRMDLLARIGEAQSALWHIRVSHGDSHSRNVVVGVKEDDHHSSSCSHPGKGEKGAKNGQKWREERGQGAREWRVVLIDFGKSVVMDLPNARINLKGRLPPAMPLPPNPMTRCRGSWPIRDLRLEPEWDDAEPEKEANWIDEGYDSFEARRKWMEVRWGTASLNAHRFQPVEYDKLHEPPRVEE</sequence>
<dbReference type="Proteomes" id="UP001600888">
    <property type="component" value="Unassembled WGS sequence"/>
</dbReference>
<dbReference type="Gene3D" id="1.10.510.10">
    <property type="entry name" value="Transferase(Phosphotransferase) domain 1"/>
    <property type="match status" value="1"/>
</dbReference>
<gene>
    <name evidence="2" type="ORF">FJTKL_12847</name>
</gene>
<evidence type="ECO:0000256" key="1">
    <source>
        <dbReference type="SAM" id="MobiDB-lite"/>
    </source>
</evidence>
<name>A0ABR4FAD1_9PEZI</name>
<accession>A0ABR4FAD1</accession>
<evidence type="ECO:0000313" key="2">
    <source>
        <dbReference type="EMBL" id="KAL2291446.1"/>
    </source>
</evidence>